<dbReference type="PROSITE" id="PS50181">
    <property type="entry name" value="FBOX"/>
    <property type="match status" value="1"/>
</dbReference>
<dbReference type="EMBL" id="KV407454">
    <property type="protein sequence ID" value="KZF25963.1"/>
    <property type="molecule type" value="Genomic_DNA"/>
</dbReference>
<protein>
    <recommendedName>
        <fullName evidence="2">F-box domain-containing protein</fullName>
    </recommendedName>
</protein>
<feature type="domain" description="F-box" evidence="2">
    <location>
        <begin position="1"/>
        <end position="46"/>
    </location>
</feature>
<accession>A0A165JA91</accession>
<feature type="compositionally biased region" description="Basic and acidic residues" evidence="1">
    <location>
        <begin position="318"/>
        <end position="327"/>
    </location>
</feature>
<evidence type="ECO:0000256" key="1">
    <source>
        <dbReference type="SAM" id="MobiDB-lite"/>
    </source>
</evidence>
<dbReference type="AlphaFoldDB" id="A0A165JA91"/>
<dbReference type="InParanoid" id="A0A165JA91"/>
<name>A0A165JA91_XYLHT</name>
<dbReference type="Gene3D" id="1.20.1280.50">
    <property type="match status" value="1"/>
</dbReference>
<dbReference type="InterPro" id="IPR036047">
    <property type="entry name" value="F-box-like_dom_sf"/>
</dbReference>
<dbReference type="Proteomes" id="UP000076632">
    <property type="component" value="Unassembled WGS sequence"/>
</dbReference>
<evidence type="ECO:0000313" key="3">
    <source>
        <dbReference type="EMBL" id="KZF25963.1"/>
    </source>
</evidence>
<dbReference type="OrthoDB" id="5334391at2759"/>
<proteinExistence type="predicted"/>
<dbReference type="InterPro" id="IPR001810">
    <property type="entry name" value="F-box_dom"/>
</dbReference>
<evidence type="ECO:0000313" key="4">
    <source>
        <dbReference type="Proteomes" id="UP000076632"/>
    </source>
</evidence>
<evidence type="ECO:0000259" key="2">
    <source>
        <dbReference type="PROSITE" id="PS50181"/>
    </source>
</evidence>
<dbReference type="RefSeq" id="XP_018191518.1">
    <property type="nucleotide sequence ID" value="XM_018329768.1"/>
</dbReference>
<dbReference type="OMA" id="HYVIYIW"/>
<dbReference type="Pfam" id="PF12937">
    <property type="entry name" value="F-box-like"/>
    <property type="match status" value="1"/>
</dbReference>
<keyword evidence="4" id="KW-1185">Reference proteome</keyword>
<organism evidence="3 4">
    <name type="scientific">Xylona heveae (strain CBS 132557 / TC161)</name>
    <dbReference type="NCBI Taxonomy" id="1328760"/>
    <lineage>
        <taxon>Eukaryota</taxon>
        <taxon>Fungi</taxon>
        <taxon>Dikarya</taxon>
        <taxon>Ascomycota</taxon>
        <taxon>Pezizomycotina</taxon>
        <taxon>Xylonomycetes</taxon>
        <taxon>Xylonales</taxon>
        <taxon>Xylonaceae</taxon>
        <taxon>Xylona</taxon>
    </lineage>
</organism>
<gene>
    <name evidence="3" type="ORF">L228DRAFT_2087</name>
</gene>
<feature type="region of interest" description="Disordered" evidence="1">
    <location>
        <begin position="304"/>
        <end position="328"/>
    </location>
</feature>
<reference evidence="3 4" key="1">
    <citation type="journal article" date="2016" name="Fungal Biol.">
        <title>The genome of Xylona heveae provides a window into fungal endophytism.</title>
        <authorList>
            <person name="Gazis R."/>
            <person name="Kuo A."/>
            <person name="Riley R."/>
            <person name="LaButti K."/>
            <person name="Lipzen A."/>
            <person name="Lin J."/>
            <person name="Amirebrahimi M."/>
            <person name="Hesse C.N."/>
            <person name="Spatafora J.W."/>
            <person name="Henrissat B."/>
            <person name="Hainaut M."/>
            <person name="Grigoriev I.V."/>
            <person name="Hibbett D.S."/>
        </authorList>
    </citation>
    <scope>NUCLEOTIDE SEQUENCE [LARGE SCALE GENOMIC DNA]</scope>
    <source>
        <strain evidence="3 4">TC161</strain>
    </source>
</reference>
<dbReference type="SUPFAM" id="SSF81383">
    <property type="entry name" value="F-box domain"/>
    <property type="match status" value="1"/>
</dbReference>
<sequence>MDFTNLPFDVVIGIVRLLEFADIARCRRVCASWSKAFSHPELLRDVLLWSVPLAREVKYLKKLEQSGLRSALERRWSEIFQDVAPRWDALKKARPRSTQRISFYRPSASNSPLVYDVAPWHRIDSSRKFFPEFDEADRQWTYSDGFLVFPEPTNGDYLVLDLHSRGILGKVPFLRKGKTVRRIRLNENILAIEWAEEQPFHQLSPLHPEELVHRHFVSIFQLETEPETEDGSQSDSPVRLDVQLRYEWKLHFLGLPLTTRDRFFTVHTGSYYAAYFWQPNRNAWGEDEPIESLIIWDITPAGQAHSDSESPLSSANVHGRDHKDLGDVKNSPTVVKRLNFRDLEFFNVRQGNEPKLKRLDIDKGVIYFREEVKTGLFGNDVTAGLPLHQKFKETITALPVIGNGPIQRKEHDDPDPFFQGGVANYRLLYYASRFRSGFKGISLRNRVSIFVFFSSIRVTG</sequence>
<dbReference type="GeneID" id="28894905"/>